<dbReference type="Gene3D" id="3.30.465.10">
    <property type="match status" value="1"/>
</dbReference>
<dbReference type="AlphaFoldDB" id="A0A5P2G380"/>
<keyword evidence="5" id="KW-0809">Transit peptide</keyword>
<dbReference type="InterPro" id="IPR006094">
    <property type="entry name" value="Oxid_FAD_bind_N"/>
</dbReference>
<dbReference type="InterPro" id="IPR036318">
    <property type="entry name" value="FAD-bd_PCMH-like_sf"/>
</dbReference>
<dbReference type="SUPFAM" id="SSF55103">
    <property type="entry name" value="FAD-linked oxidases, C-terminal domain"/>
    <property type="match status" value="1"/>
</dbReference>
<keyword evidence="11" id="KW-1185">Reference proteome</keyword>
<dbReference type="EC" id="1.1.2.4" evidence="7"/>
<dbReference type="InterPro" id="IPR009051">
    <property type="entry name" value="Helical_ferredxn"/>
</dbReference>
<dbReference type="PANTHER" id="PTHR11748">
    <property type="entry name" value="D-LACTATE DEHYDROGENASE"/>
    <property type="match status" value="1"/>
</dbReference>
<dbReference type="GO" id="GO:0004458">
    <property type="term" value="F:D-lactate dehydrogenase (cytochrome) activity"/>
    <property type="evidence" value="ECO:0007669"/>
    <property type="project" value="UniProtKB-EC"/>
</dbReference>
<dbReference type="OrthoDB" id="9767256at2"/>
<feature type="domain" description="4Fe-4S ferredoxin-type" evidence="8">
    <location>
        <begin position="535"/>
        <end position="566"/>
    </location>
</feature>
<evidence type="ECO:0000259" key="9">
    <source>
        <dbReference type="PROSITE" id="PS51387"/>
    </source>
</evidence>
<dbReference type="InterPro" id="IPR016164">
    <property type="entry name" value="FAD-linked_Oxase-like_C"/>
</dbReference>
<dbReference type="Pfam" id="PF13183">
    <property type="entry name" value="Fer4_8"/>
    <property type="match status" value="1"/>
</dbReference>
<dbReference type="PROSITE" id="PS51379">
    <property type="entry name" value="4FE4S_FER_2"/>
    <property type="match status" value="1"/>
</dbReference>
<evidence type="ECO:0000313" key="10">
    <source>
        <dbReference type="EMBL" id="QES89945.1"/>
    </source>
</evidence>
<dbReference type="InterPro" id="IPR004113">
    <property type="entry name" value="FAD-bd_oxidored_4_C"/>
</dbReference>
<protein>
    <recommendedName>
        <fullName evidence="7">D-lactate dehydrogenase (cytochrome)</fullName>
        <ecNumber evidence="7">1.1.2.4</ecNumber>
    </recommendedName>
</protein>
<dbReference type="Pfam" id="PF02913">
    <property type="entry name" value="FAD-oxidase_C"/>
    <property type="match status" value="1"/>
</dbReference>
<evidence type="ECO:0000259" key="8">
    <source>
        <dbReference type="PROSITE" id="PS51379"/>
    </source>
</evidence>
<dbReference type="Gene3D" id="1.10.45.10">
    <property type="entry name" value="Vanillyl-alcohol Oxidase, Chain A, domain 4"/>
    <property type="match status" value="1"/>
</dbReference>
<feature type="domain" description="FAD-binding PCMH-type" evidence="9">
    <location>
        <begin position="39"/>
        <end position="268"/>
    </location>
</feature>
<dbReference type="Gene3D" id="3.30.70.2740">
    <property type="match status" value="1"/>
</dbReference>
<dbReference type="EMBL" id="CP044016">
    <property type="protein sequence ID" value="QES89945.1"/>
    <property type="molecule type" value="Genomic_DNA"/>
</dbReference>
<evidence type="ECO:0000256" key="4">
    <source>
        <dbReference type="ARBA" id="ARBA00022827"/>
    </source>
</evidence>
<accession>A0A5P2G380</accession>
<dbReference type="Proteomes" id="UP000292424">
    <property type="component" value="Chromosome"/>
</dbReference>
<dbReference type="InterPro" id="IPR016166">
    <property type="entry name" value="FAD-bd_PCMH"/>
</dbReference>
<gene>
    <name evidence="10" type="ORF">E0W69_015185</name>
</gene>
<dbReference type="InterPro" id="IPR016167">
    <property type="entry name" value="FAD-bd_PCMH_sub1"/>
</dbReference>
<dbReference type="GO" id="GO:0051536">
    <property type="term" value="F:iron-sulfur cluster binding"/>
    <property type="evidence" value="ECO:0007669"/>
    <property type="project" value="InterPro"/>
</dbReference>
<dbReference type="InterPro" id="IPR016169">
    <property type="entry name" value="FAD-bd_PCMH_sub2"/>
</dbReference>
<dbReference type="KEGG" id="arac:E0W69_015185"/>
<keyword evidence="3" id="KW-0285">Flavoprotein</keyword>
<dbReference type="Gene3D" id="1.10.1060.10">
    <property type="entry name" value="Alpha-helical ferredoxin"/>
    <property type="match status" value="1"/>
</dbReference>
<dbReference type="SUPFAM" id="SSF46548">
    <property type="entry name" value="alpha-helical ferredoxin"/>
    <property type="match status" value="1"/>
</dbReference>
<dbReference type="Pfam" id="PF01565">
    <property type="entry name" value="FAD_binding_4"/>
    <property type="match status" value="1"/>
</dbReference>
<evidence type="ECO:0000313" key="11">
    <source>
        <dbReference type="Proteomes" id="UP000292424"/>
    </source>
</evidence>
<dbReference type="RefSeq" id="WP_131330901.1">
    <property type="nucleotide sequence ID" value="NZ_CP044016.1"/>
</dbReference>
<dbReference type="InterPro" id="IPR016171">
    <property type="entry name" value="Vanillyl_alc_oxidase_C-sub2"/>
</dbReference>
<keyword evidence="4" id="KW-0274">FAD</keyword>
<dbReference type="GO" id="GO:1903457">
    <property type="term" value="P:lactate catabolic process"/>
    <property type="evidence" value="ECO:0007669"/>
    <property type="project" value="TreeGrafter"/>
</dbReference>
<dbReference type="FunFam" id="1.10.45.10:FF:000001">
    <property type="entry name" value="D-lactate dehydrogenase mitochondrial"/>
    <property type="match status" value="1"/>
</dbReference>
<dbReference type="PANTHER" id="PTHR11748:SF111">
    <property type="entry name" value="D-LACTATE DEHYDROGENASE, MITOCHONDRIAL-RELATED"/>
    <property type="match status" value="1"/>
</dbReference>
<dbReference type="Gene3D" id="3.30.43.10">
    <property type="entry name" value="Uridine Diphospho-n-acetylenolpyruvylglucosamine Reductase, domain 2"/>
    <property type="match status" value="1"/>
</dbReference>
<reference evidence="10 11" key="1">
    <citation type="submission" date="2019-09" db="EMBL/GenBank/DDBJ databases">
        <title>Complete genome sequence of Arachidicoccus sp. B3-10 isolated from apple orchard soil.</title>
        <authorList>
            <person name="Kim H.S."/>
            <person name="Han K.-I."/>
            <person name="Suh M.K."/>
            <person name="Lee K.C."/>
            <person name="Eom M.K."/>
            <person name="Kim J.-S."/>
            <person name="Kang S.W."/>
            <person name="Sin Y."/>
            <person name="Lee J.-S."/>
        </authorList>
    </citation>
    <scope>NUCLEOTIDE SEQUENCE [LARGE SCALE GENOMIC DNA]</scope>
    <source>
        <strain evidence="10 11">B3-10</strain>
    </source>
</reference>
<evidence type="ECO:0000256" key="6">
    <source>
        <dbReference type="ARBA" id="ARBA00023002"/>
    </source>
</evidence>
<name>A0A5P2G380_9BACT</name>
<evidence type="ECO:0000256" key="7">
    <source>
        <dbReference type="ARBA" id="ARBA00038897"/>
    </source>
</evidence>
<sequence>MLPATYQEFKNKIARVVPEDRLVTNPLKILAYGTDASFYRLLPKIIVQAHNESEVVSVLQEAAALQLPVTFRAGGTSLAGQAITDSILVVCSHNWKQYQVLDQKGERVRFQPGIVGTKANIILKPYGRKIGPDPASIGSALIGGIAANNASGMCCGNRQDTYRTIADIRIVLQDGTILDTSDPYSRKAFAKNRPDLLQEIIDLKNTINSDEVLKERIIRKYKIKNTTGYSINALVDFEDPIDIIKHLMIGSEGTLAFISDITYQTVVDIKYKSCAMLIFNTIEDACRVVPLLKESFVAAVELLDRDSIRSVETHPMAPAYFKTLPESACVLLVECQTEKEADLAVNQQKVRDAIVEIPTSHPFEFVRSDKDIKQYAFNWEARKGLLPTVGGLRKTGTTCIIEDVAVPVENLAAACIGMKAIFKKYGYHDATLFGHAMAGNLHMVFSQDFSEASEVKRYADMMDELADLIADKFEGSLKAEHGTGRNMAPFVLQEWGEAAYNIMMRIKQIFDPNNLLNPGVIINHDPKIHLENLKPLPASNEIVDKCMECGFCESSCVAEGLTLSPRQRIVVGREITRLQETGEDPQRLEQFKKDAQYTVDETCATDGLCGLACPVGIDTGLYVKDLRKQLASDKEKKIADKFADHMGATTAGMRVALNIVGGVQSIIGDKIMGGIAGGLRKLSGDAIPQWNPYTPKGGQKIKQDIVNAGQERKVVYFASCINRGMGKDKGYDKKDLNLVQLTEKLLTKAGFTIIYPKNINSHCCGMPFSSKGLVEEGNKLSDNLEADLMTASENGKWPIVYDMSSCYYTSLHHFKSDILKVYDPIQFMLEFVMPQLQVKHKQAIATVFPVCSAKKIGMVDNLVKLSGMCAEEVKLIETNCCGFAGDRGFTFPELNAHGQRHLKEQIPSSCTEGYSTNRPCEIGMSEYSEINFKSIFYLIDEVTA</sequence>
<dbReference type="InterPro" id="IPR004017">
    <property type="entry name" value="Cys_rich_dom"/>
</dbReference>
<keyword evidence="6" id="KW-0560">Oxidoreductase</keyword>
<dbReference type="InterPro" id="IPR017896">
    <property type="entry name" value="4Fe4S_Fe-S-bd"/>
</dbReference>
<dbReference type="SUPFAM" id="SSF56176">
    <property type="entry name" value="FAD-binding/transporter-associated domain-like"/>
    <property type="match status" value="1"/>
</dbReference>
<organism evidence="10 11">
    <name type="scientific">Rhizosphaericola mali</name>
    <dbReference type="NCBI Taxonomy" id="2545455"/>
    <lineage>
        <taxon>Bacteria</taxon>
        <taxon>Pseudomonadati</taxon>
        <taxon>Bacteroidota</taxon>
        <taxon>Chitinophagia</taxon>
        <taxon>Chitinophagales</taxon>
        <taxon>Chitinophagaceae</taxon>
        <taxon>Rhizosphaericola</taxon>
    </lineage>
</organism>
<evidence type="ECO:0000256" key="5">
    <source>
        <dbReference type="ARBA" id="ARBA00022946"/>
    </source>
</evidence>
<dbReference type="Pfam" id="PF02754">
    <property type="entry name" value="CCG"/>
    <property type="match status" value="1"/>
</dbReference>
<dbReference type="GO" id="GO:0071949">
    <property type="term" value="F:FAD binding"/>
    <property type="evidence" value="ECO:0007669"/>
    <property type="project" value="InterPro"/>
</dbReference>
<evidence type="ECO:0000256" key="1">
    <source>
        <dbReference type="ARBA" id="ARBA00001974"/>
    </source>
</evidence>
<proteinExistence type="inferred from homology"/>
<dbReference type="PROSITE" id="PS51387">
    <property type="entry name" value="FAD_PCMH"/>
    <property type="match status" value="1"/>
</dbReference>
<dbReference type="Gene3D" id="3.30.70.2190">
    <property type="match status" value="1"/>
</dbReference>
<evidence type="ECO:0000256" key="2">
    <source>
        <dbReference type="ARBA" id="ARBA00008000"/>
    </source>
</evidence>
<comment type="similarity">
    <text evidence="2">Belongs to the FAD-binding oxidoreductase/transferase type 4 family.</text>
</comment>
<evidence type="ECO:0000256" key="3">
    <source>
        <dbReference type="ARBA" id="ARBA00022630"/>
    </source>
</evidence>
<dbReference type="GO" id="GO:0008720">
    <property type="term" value="F:D-lactate dehydrogenase (NAD+) activity"/>
    <property type="evidence" value="ECO:0007669"/>
    <property type="project" value="TreeGrafter"/>
</dbReference>
<comment type="cofactor">
    <cofactor evidence="1">
        <name>FAD</name>
        <dbReference type="ChEBI" id="CHEBI:57692"/>
    </cofactor>
</comment>